<comment type="caution">
    <text evidence="9">The sequence shown here is derived from an EMBL/GenBank/DDBJ whole genome shotgun (WGS) entry which is preliminary data.</text>
</comment>
<dbReference type="RefSeq" id="WP_367594313.1">
    <property type="nucleotide sequence ID" value="NZ_JBFMVT010000002.1"/>
</dbReference>
<evidence type="ECO:0000256" key="4">
    <source>
        <dbReference type="ARBA" id="ARBA00022490"/>
    </source>
</evidence>
<evidence type="ECO:0000256" key="1">
    <source>
        <dbReference type="ARBA" id="ARBA00004496"/>
    </source>
</evidence>
<dbReference type="Pfam" id="PF21981">
    <property type="entry name" value="RecX_HTH3"/>
    <property type="match status" value="1"/>
</dbReference>
<comment type="function">
    <text evidence="5">Modulates RecA activity.</text>
</comment>
<dbReference type="InterPro" id="IPR036388">
    <property type="entry name" value="WH-like_DNA-bd_sf"/>
</dbReference>
<dbReference type="EMBL" id="JBFMVT010000002">
    <property type="protein sequence ID" value="MEW7312036.1"/>
    <property type="molecule type" value="Genomic_DNA"/>
</dbReference>
<dbReference type="InterPro" id="IPR053924">
    <property type="entry name" value="RecX_HTH_2nd"/>
</dbReference>
<evidence type="ECO:0000259" key="7">
    <source>
        <dbReference type="Pfam" id="PF02631"/>
    </source>
</evidence>
<dbReference type="PANTHER" id="PTHR33602">
    <property type="entry name" value="REGULATORY PROTEIN RECX FAMILY PROTEIN"/>
    <property type="match status" value="1"/>
</dbReference>
<feature type="domain" description="RecX second three-helical" evidence="7">
    <location>
        <begin position="72"/>
        <end position="112"/>
    </location>
</feature>
<dbReference type="Pfam" id="PF02631">
    <property type="entry name" value="RecX_HTH2"/>
    <property type="match status" value="1"/>
</dbReference>
<organism evidence="9 10">
    <name type="scientific">Buttiauxella gaviniae</name>
    <dbReference type="NCBI Taxonomy" id="82990"/>
    <lineage>
        <taxon>Bacteria</taxon>
        <taxon>Pseudomonadati</taxon>
        <taxon>Pseudomonadota</taxon>
        <taxon>Gammaproteobacteria</taxon>
        <taxon>Enterobacterales</taxon>
        <taxon>Enterobacteriaceae</taxon>
        <taxon>Buttiauxella</taxon>
    </lineage>
</organism>
<dbReference type="InterPro" id="IPR053925">
    <property type="entry name" value="RecX_HTH_3rd"/>
</dbReference>
<protein>
    <recommendedName>
        <fullName evidence="3 5">Regulatory protein RecX</fullName>
    </recommendedName>
</protein>
<evidence type="ECO:0000313" key="10">
    <source>
        <dbReference type="Proteomes" id="UP001555342"/>
    </source>
</evidence>
<reference evidence="9 10" key="1">
    <citation type="submission" date="2024-07" db="EMBL/GenBank/DDBJ databases">
        <authorList>
            <person name="Wang L."/>
        </authorList>
    </citation>
    <scope>NUCLEOTIDE SEQUENCE [LARGE SCALE GENOMIC DNA]</scope>
    <source>
        <strain evidence="9 10">WL359</strain>
    </source>
</reference>
<dbReference type="HAMAP" id="MF_01114">
    <property type="entry name" value="RecX"/>
    <property type="match status" value="1"/>
</dbReference>
<dbReference type="NCBIfam" id="NF001052">
    <property type="entry name" value="PRK00117.1-1"/>
    <property type="match status" value="1"/>
</dbReference>
<comment type="similarity">
    <text evidence="2 5">Belongs to the RecX family.</text>
</comment>
<keyword evidence="10" id="KW-1185">Reference proteome</keyword>
<evidence type="ECO:0000313" key="9">
    <source>
        <dbReference type="EMBL" id="MEW7312036.1"/>
    </source>
</evidence>
<feature type="region of interest" description="Disordered" evidence="6">
    <location>
        <begin position="26"/>
        <end position="54"/>
    </location>
</feature>
<name>A0ABV3NR65_9ENTR</name>
<dbReference type="Gene3D" id="1.10.10.10">
    <property type="entry name" value="Winged helix-like DNA-binding domain superfamily/Winged helix DNA-binding domain"/>
    <property type="match status" value="3"/>
</dbReference>
<comment type="subcellular location">
    <subcellularLocation>
        <location evidence="1 5">Cytoplasm</location>
    </subcellularLocation>
</comment>
<evidence type="ECO:0000256" key="6">
    <source>
        <dbReference type="SAM" id="MobiDB-lite"/>
    </source>
</evidence>
<sequence>MPESTPRRSAYSRLLDKATRILAMRDHSEQELRRKLSAQPTFPGKPKPEENPFTPEDIEKVIAWCYEHRWLDDEQFASRFIASRGRKGYGPQRIRQELQSKGIARATGEAAMLNCEIDWQAMAREIAERKFGEPLPTEWKERAKVQRFLLYRGFFMEDIQDIYRNFAD</sequence>
<dbReference type="InterPro" id="IPR003783">
    <property type="entry name" value="Regulatory_RecX"/>
</dbReference>
<gene>
    <name evidence="5 9" type="primary">recX</name>
    <name evidence="9" type="ORF">AB1E22_04825</name>
</gene>
<accession>A0ABV3NR65</accession>
<dbReference type="PANTHER" id="PTHR33602:SF1">
    <property type="entry name" value="REGULATORY PROTEIN RECX FAMILY PROTEIN"/>
    <property type="match status" value="1"/>
</dbReference>
<evidence type="ECO:0000259" key="8">
    <source>
        <dbReference type="Pfam" id="PF21981"/>
    </source>
</evidence>
<dbReference type="Proteomes" id="UP001555342">
    <property type="component" value="Unassembled WGS sequence"/>
</dbReference>
<keyword evidence="4 5" id="KW-0963">Cytoplasm</keyword>
<evidence type="ECO:0000256" key="5">
    <source>
        <dbReference type="HAMAP-Rule" id="MF_01114"/>
    </source>
</evidence>
<feature type="domain" description="RecX third three-helical" evidence="8">
    <location>
        <begin position="118"/>
        <end position="161"/>
    </location>
</feature>
<proteinExistence type="inferred from homology"/>
<evidence type="ECO:0000256" key="2">
    <source>
        <dbReference type="ARBA" id="ARBA00009695"/>
    </source>
</evidence>
<evidence type="ECO:0000256" key="3">
    <source>
        <dbReference type="ARBA" id="ARBA00018111"/>
    </source>
</evidence>